<accession>A0ABR1S0R5</accession>
<evidence type="ECO:0000256" key="2">
    <source>
        <dbReference type="SAM" id="Phobius"/>
    </source>
</evidence>
<dbReference type="InterPro" id="IPR006311">
    <property type="entry name" value="TAT_signal"/>
</dbReference>
<protein>
    <submittedName>
        <fullName evidence="3">Uncharacterized protein</fullName>
    </submittedName>
</protein>
<evidence type="ECO:0000313" key="3">
    <source>
        <dbReference type="EMBL" id="KAK8023733.1"/>
    </source>
</evidence>
<keyword evidence="2" id="KW-0812">Transmembrane</keyword>
<keyword evidence="4" id="KW-1185">Reference proteome</keyword>
<name>A0ABR1S0R5_9PEZI</name>
<sequence>MSQQADPDNSQAPTEDDPAGGANLASRANGASGGPSDRSRRTFIYIVRAGITAAFLGSIWGPSATAYRKAWRRSILGNIPVMLWEVTDRVLHRFLWILDLGRD</sequence>
<feature type="compositionally biased region" description="Polar residues" evidence="1">
    <location>
        <begin position="1"/>
        <end position="13"/>
    </location>
</feature>
<dbReference type="Proteomes" id="UP001444661">
    <property type="component" value="Unassembled WGS sequence"/>
</dbReference>
<organism evidence="3 4">
    <name type="scientific">Apiospora rasikravindrae</name>
    <dbReference type="NCBI Taxonomy" id="990691"/>
    <lineage>
        <taxon>Eukaryota</taxon>
        <taxon>Fungi</taxon>
        <taxon>Dikarya</taxon>
        <taxon>Ascomycota</taxon>
        <taxon>Pezizomycotina</taxon>
        <taxon>Sordariomycetes</taxon>
        <taxon>Xylariomycetidae</taxon>
        <taxon>Amphisphaeriales</taxon>
        <taxon>Apiosporaceae</taxon>
        <taxon>Apiospora</taxon>
    </lineage>
</organism>
<reference evidence="3 4" key="1">
    <citation type="submission" date="2023-01" db="EMBL/GenBank/DDBJ databases">
        <title>Analysis of 21 Apiospora genomes using comparative genomics revels a genus with tremendous synthesis potential of carbohydrate active enzymes and secondary metabolites.</title>
        <authorList>
            <person name="Sorensen T."/>
        </authorList>
    </citation>
    <scope>NUCLEOTIDE SEQUENCE [LARGE SCALE GENOMIC DNA]</scope>
    <source>
        <strain evidence="3 4">CBS 33761</strain>
    </source>
</reference>
<gene>
    <name evidence="3" type="ORF">PG993_011799</name>
</gene>
<keyword evidence="2" id="KW-1133">Transmembrane helix</keyword>
<keyword evidence="2" id="KW-0472">Membrane</keyword>
<dbReference type="EMBL" id="JAQQWK010000011">
    <property type="protein sequence ID" value="KAK8023733.1"/>
    <property type="molecule type" value="Genomic_DNA"/>
</dbReference>
<evidence type="ECO:0000313" key="4">
    <source>
        <dbReference type="Proteomes" id="UP001444661"/>
    </source>
</evidence>
<feature type="transmembrane region" description="Helical" evidence="2">
    <location>
        <begin position="43"/>
        <end position="63"/>
    </location>
</feature>
<comment type="caution">
    <text evidence="3">The sequence shown here is derived from an EMBL/GenBank/DDBJ whole genome shotgun (WGS) entry which is preliminary data.</text>
</comment>
<evidence type="ECO:0000256" key="1">
    <source>
        <dbReference type="SAM" id="MobiDB-lite"/>
    </source>
</evidence>
<proteinExistence type="predicted"/>
<dbReference type="PROSITE" id="PS51318">
    <property type="entry name" value="TAT"/>
    <property type="match status" value="1"/>
</dbReference>
<feature type="region of interest" description="Disordered" evidence="1">
    <location>
        <begin position="1"/>
        <end position="38"/>
    </location>
</feature>